<dbReference type="InterPro" id="IPR007278">
    <property type="entry name" value="DUF397"/>
</dbReference>
<dbReference type="EMBL" id="JAAIKT010000052">
    <property type="protein sequence ID" value="NEW75086.1"/>
    <property type="molecule type" value="Genomic_DNA"/>
</dbReference>
<evidence type="ECO:0000256" key="1">
    <source>
        <dbReference type="SAM" id="MobiDB-lite"/>
    </source>
</evidence>
<feature type="domain" description="DUF397" evidence="2">
    <location>
        <begin position="29"/>
        <end position="79"/>
    </location>
</feature>
<accession>A0A6G4ANP2</accession>
<dbReference type="Proteomes" id="UP000476310">
    <property type="component" value="Unassembled WGS sequence"/>
</dbReference>
<evidence type="ECO:0000313" key="4">
    <source>
        <dbReference type="Proteomes" id="UP000476310"/>
    </source>
</evidence>
<gene>
    <name evidence="3" type="ORF">G4H13_33160</name>
</gene>
<proteinExistence type="predicted"/>
<feature type="region of interest" description="Disordered" evidence="1">
    <location>
        <begin position="1"/>
        <end position="43"/>
    </location>
</feature>
<keyword evidence="4" id="KW-1185">Reference proteome</keyword>
<name>A0A6G4ANP2_9ACTN</name>
<organism evidence="3 4">
    <name type="scientific">Streptomyces rhizosphaericus</name>
    <dbReference type="NCBI Taxonomy" id="114699"/>
    <lineage>
        <taxon>Bacteria</taxon>
        <taxon>Bacillati</taxon>
        <taxon>Actinomycetota</taxon>
        <taxon>Actinomycetes</taxon>
        <taxon>Kitasatosporales</taxon>
        <taxon>Streptomycetaceae</taxon>
        <taxon>Streptomyces</taxon>
        <taxon>Streptomyces violaceusniger group</taxon>
    </lineage>
</organism>
<protein>
    <submittedName>
        <fullName evidence="3">DUF397 domain-containing protein</fullName>
    </submittedName>
</protein>
<dbReference type="Pfam" id="PF04149">
    <property type="entry name" value="DUF397"/>
    <property type="match status" value="1"/>
</dbReference>
<dbReference type="AlphaFoldDB" id="A0A6G4ANP2"/>
<comment type="caution">
    <text evidence="3">The sequence shown here is derived from an EMBL/GenBank/DDBJ whole genome shotgun (WGS) entry which is preliminary data.</text>
</comment>
<sequence>MPRTREPSSTASHESCKGPGECTEPAGGKSSFSGTGPDNNCVELATAESGGIHLRESDAPRTVLTTTPRPLAAFIRAAKAGRFDRLAG</sequence>
<dbReference type="RefSeq" id="WP_164433174.1">
    <property type="nucleotide sequence ID" value="NZ_JAAIKT010000052.1"/>
</dbReference>
<evidence type="ECO:0000259" key="2">
    <source>
        <dbReference type="Pfam" id="PF04149"/>
    </source>
</evidence>
<reference evidence="3" key="1">
    <citation type="submission" date="2020-02" db="EMBL/GenBank/DDBJ databases">
        <title>A new Streptomyces sp. for controlling soil-borne diseases.</title>
        <authorList>
            <person name="Li X."/>
            <person name="Tian Y."/>
            <person name="Gao K."/>
        </authorList>
    </citation>
    <scope>NUCLEOTIDE SEQUENCE [LARGE SCALE GENOMIC DNA]</scope>
    <source>
        <strain evidence="3">0250</strain>
    </source>
</reference>
<evidence type="ECO:0000313" key="3">
    <source>
        <dbReference type="EMBL" id="NEW75086.1"/>
    </source>
</evidence>